<dbReference type="InterPro" id="IPR006135">
    <property type="entry name" value="T3SS_substrate_exporter"/>
</dbReference>
<sequence>MDKFFNNIDFKINLQLFADPSKTEEPTPRRLQQAREEGNVPVSKELLTAFSFLGVSVVFYVLSKYLFTDLKAAFMRYLSLDTTFLDENALMNLILQQQNLFVKITIFLFSSAIISLLLGMLQTKFLFSPKAMKFDLGKLNPIKGFQRIFSMKTLFELLKSLIKLSLVGYISYNIIRSNWNTIISLPYTSIETSLTFLFSIIIEIFFKLGILMLLLGLFDFWYQKREYKKNLRMTKQEVKQEMKDIEGDPQIKAARMRRLRQIINQNIMKEVPKATVVVTNPTHYAVAIKYEKDENDVPIVVAKGYDKIAFRIKEIARENHVPVLRNPPVARQLYERVDINEEIPEDMYEIVAKIIASVLNLTR</sequence>
<dbReference type="STRING" id="1122195.SAMN02745164_01337"/>
<dbReference type="GO" id="GO:0009306">
    <property type="term" value="P:protein secretion"/>
    <property type="evidence" value="ECO:0007669"/>
    <property type="project" value="InterPro"/>
</dbReference>
<dbReference type="AlphaFoldDB" id="A0A1M4X576"/>
<dbReference type="OrthoDB" id="9807950at2"/>
<comment type="caution">
    <text evidence="13">The sequence shown here is derived from an EMBL/GenBank/DDBJ whole genome shotgun (WGS) entry which is preliminary data.</text>
</comment>
<dbReference type="GO" id="GO:0044780">
    <property type="term" value="P:bacterial-type flagellum assembly"/>
    <property type="evidence" value="ECO:0007669"/>
    <property type="project" value="InterPro"/>
</dbReference>
<keyword evidence="9 12" id="KW-1133">Transmembrane helix</keyword>
<keyword evidence="6 12" id="KW-0812">Transmembrane</keyword>
<evidence type="ECO:0000256" key="4">
    <source>
        <dbReference type="ARBA" id="ARBA00022448"/>
    </source>
</evidence>
<evidence type="ECO:0000256" key="1">
    <source>
        <dbReference type="ARBA" id="ARBA00004651"/>
    </source>
</evidence>
<keyword evidence="5 12" id="KW-1003">Cell membrane</keyword>
<evidence type="ECO:0000256" key="7">
    <source>
        <dbReference type="ARBA" id="ARBA00022795"/>
    </source>
</evidence>
<keyword evidence="4 12" id="KW-0813">Transport</keyword>
<evidence type="ECO:0000256" key="10">
    <source>
        <dbReference type="ARBA" id="ARBA00023136"/>
    </source>
</evidence>
<evidence type="ECO:0000313" key="14">
    <source>
        <dbReference type="Proteomes" id="UP000184334"/>
    </source>
</evidence>
<dbReference type="Gene3D" id="6.10.250.2080">
    <property type="match status" value="1"/>
</dbReference>
<dbReference type="SUPFAM" id="SSF160544">
    <property type="entry name" value="EscU C-terminal domain-like"/>
    <property type="match status" value="1"/>
</dbReference>
<dbReference type="RefSeq" id="WP_072864750.1">
    <property type="nucleotide sequence ID" value="NZ_FQUI01000020.1"/>
</dbReference>
<evidence type="ECO:0000256" key="9">
    <source>
        <dbReference type="ARBA" id="ARBA00022989"/>
    </source>
</evidence>
<dbReference type="FunFam" id="3.40.1690.10:FF:000001">
    <property type="entry name" value="Flagellar biosynthetic protein FlhB"/>
    <property type="match status" value="1"/>
</dbReference>
<keyword evidence="10 12" id="KW-0472">Membrane</keyword>
<organism evidence="13 14">
    <name type="scientific">Marinitoga hydrogenitolerans (strain DSM 16785 / JCM 12826 / AT1271)</name>
    <dbReference type="NCBI Taxonomy" id="1122195"/>
    <lineage>
        <taxon>Bacteria</taxon>
        <taxon>Thermotogati</taxon>
        <taxon>Thermotogota</taxon>
        <taxon>Thermotogae</taxon>
        <taxon>Petrotogales</taxon>
        <taxon>Petrotogaceae</taxon>
        <taxon>Marinitoga</taxon>
    </lineage>
</organism>
<dbReference type="Gene3D" id="3.40.1690.10">
    <property type="entry name" value="secretion proteins EscU"/>
    <property type="match status" value="1"/>
</dbReference>
<accession>A0A1M4X576</accession>
<feature type="transmembrane region" description="Helical" evidence="12">
    <location>
        <begin position="46"/>
        <end position="67"/>
    </location>
</feature>
<name>A0A1M4X576_MARH1</name>
<keyword evidence="13" id="KW-0282">Flagellum</keyword>
<protein>
    <recommendedName>
        <fullName evidence="3 12">Flagellar biosynthetic protein FlhB</fullName>
    </recommendedName>
</protein>
<dbReference type="NCBIfam" id="TIGR00328">
    <property type="entry name" value="flhB"/>
    <property type="match status" value="1"/>
</dbReference>
<keyword evidence="14" id="KW-1185">Reference proteome</keyword>
<comment type="function">
    <text evidence="12">Required for formation of the rod structure in the basal body of the flagellar apparatus. Together with FliI and FliH, may constitute the export apparatus of flagellin.</text>
</comment>
<dbReference type="PANTHER" id="PTHR30531">
    <property type="entry name" value="FLAGELLAR BIOSYNTHETIC PROTEIN FLHB"/>
    <property type="match status" value="1"/>
</dbReference>
<dbReference type="Proteomes" id="UP000184334">
    <property type="component" value="Unassembled WGS sequence"/>
</dbReference>
<evidence type="ECO:0000256" key="8">
    <source>
        <dbReference type="ARBA" id="ARBA00022927"/>
    </source>
</evidence>
<comment type="similarity">
    <text evidence="2 12">Belongs to the type III secretion exporter family.</text>
</comment>
<proteinExistence type="inferred from homology"/>
<keyword evidence="11 12" id="KW-1006">Bacterial flagellum protein export</keyword>
<evidence type="ECO:0000256" key="3">
    <source>
        <dbReference type="ARBA" id="ARBA00021622"/>
    </source>
</evidence>
<dbReference type="InterPro" id="IPR006136">
    <property type="entry name" value="FlhB"/>
</dbReference>
<evidence type="ECO:0000256" key="5">
    <source>
        <dbReference type="ARBA" id="ARBA00022475"/>
    </source>
</evidence>
<evidence type="ECO:0000256" key="6">
    <source>
        <dbReference type="ARBA" id="ARBA00022692"/>
    </source>
</evidence>
<dbReference type="Pfam" id="PF01312">
    <property type="entry name" value="Bac_export_2"/>
    <property type="match status" value="1"/>
</dbReference>
<dbReference type="EMBL" id="FQUI01000020">
    <property type="protein sequence ID" value="SHE88620.1"/>
    <property type="molecule type" value="Genomic_DNA"/>
</dbReference>
<gene>
    <name evidence="12" type="primary">flhB</name>
    <name evidence="13" type="ORF">SAMN02745164_01337</name>
</gene>
<keyword evidence="13" id="KW-0966">Cell projection</keyword>
<reference evidence="13" key="1">
    <citation type="submission" date="2016-11" db="EMBL/GenBank/DDBJ databases">
        <authorList>
            <person name="Varghese N."/>
            <person name="Submissions S."/>
        </authorList>
    </citation>
    <scope>NUCLEOTIDE SEQUENCE [LARGE SCALE GENOMIC DNA]</scope>
    <source>
        <strain evidence="13">DSM 16785</strain>
    </source>
</reference>
<dbReference type="GO" id="GO:0005886">
    <property type="term" value="C:plasma membrane"/>
    <property type="evidence" value="ECO:0007669"/>
    <property type="project" value="UniProtKB-SubCell"/>
</dbReference>
<comment type="subcellular location">
    <subcellularLocation>
        <location evidence="1">Cell membrane</location>
        <topology evidence="1">Multi-pass membrane protein</topology>
    </subcellularLocation>
</comment>
<evidence type="ECO:0000313" key="13">
    <source>
        <dbReference type="EMBL" id="SHE88620.1"/>
    </source>
</evidence>
<dbReference type="PRINTS" id="PR00950">
    <property type="entry name" value="TYPE3IMSPROT"/>
</dbReference>
<keyword evidence="7 12" id="KW-1005">Bacterial flagellum biogenesis</keyword>
<dbReference type="PANTHER" id="PTHR30531:SF12">
    <property type="entry name" value="FLAGELLAR BIOSYNTHETIC PROTEIN FLHB"/>
    <property type="match status" value="1"/>
</dbReference>
<feature type="transmembrane region" description="Helical" evidence="12">
    <location>
        <begin position="100"/>
        <end position="121"/>
    </location>
</feature>
<feature type="transmembrane region" description="Helical" evidence="12">
    <location>
        <begin position="195"/>
        <end position="222"/>
    </location>
</feature>
<evidence type="ECO:0000256" key="2">
    <source>
        <dbReference type="ARBA" id="ARBA00010690"/>
    </source>
</evidence>
<evidence type="ECO:0000256" key="11">
    <source>
        <dbReference type="ARBA" id="ARBA00023225"/>
    </source>
</evidence>
<keyword evidence="8 12" id="KW-0653">Protein transport</keyword>
<dbReference type="InterPro" id="IPR029025">
    <property type="entry name" value="T3SS_substrate_exporter_C"/>
</dbReference>
<keyword evidence="13" id="KW-0969">Cilium</keyword>
<comment type="caution">
    <text evidence="12">Lacks conserved residue(s) required for the propagation of feature annotation.</text>
</comment>
<evidence type="ECO:0000256" key="12">
    <source>
        <dbReference type="RuleBase" id="RU364091"/>
    </source>
</evidence>